<feature type="non-terminal residue" evidence="1">
    <location>
        <position position="1"/>
    </location>
</feature>
<comment type="caution">
    <text evidence="1">The sequence shown here is derived from an EMBL/GenBank/DDBJ whole genome shotgun (WGS) entry which is preliminary data.</text>
</comment>
<gene>
    <name evidence="1" type="ORF">LTS18_000776</name>
</gene>
<dbReference type="EMBL" id="JAWDJW010011684">
    <property type="protein sequence ID" value="KAK3044629.1"/>
    <property type="molecule type" value="Genomic_DNA"/>
</dbReference>
<sequence>FVEERFGRNLDLSLANNAMLAIRRRIAGVLTADVELEDALVKAPDRERTRQVSGFSEEDVYLFPTGMSSIYNTHRIWMALRGQLRSINYGFPYIDTLKVLEKFGPGCQFYAFGSSEDLDDLEKRCEHGERFLALFCEFPGNPLLRTPDIKRIRKLADKHDFAVVIDETIGNFLNVHILPYADVVVSSLTKIFSGEGNVMGGAAILNPKGRYYDQLKQTFGAEYENNYWPEDAVFLERNSRDFVSRIERINVNAEAICDVLRGHPQIKQVNYPKCSPSRKFYDECRTSNGGYGGLLSATFYKDEDAIAFYDNLDTAKGPSLGTNFTLRCVSGNI</sequence>
<proteinExistence type="predicted"/>
<keyword evidence="2" id="KW-1185">Reference proteome</keyword>
<reference evidence="1" key="1">
    <citation type="submission" date="2024-09" db="EMBL/GenBank/DDBJ databases">
        <title>Black Yeasts Isolated from many extreme environments.</title>
        <authorList>
            <person name="Coleine C."/>
            <person name="Stajich J.E."/>
            <person name="Selbmann L."/>
        </authorList>
    </citation>
    <scope>NUCLEOTIDE SEQUENCE</scope>
    <source>
        <strain evidence="1">CCFEE 5737</strain>
    </source>
</reference>
<evidence type="ECO:0000313" key="1">
    <source>
        <dbReference type="EMBL" id="KAK3044629.1"/>
    </source>
</evidence>
<accession>A0ACC3CUE0</accession>
<dbReference type="Proteomes" id="UP001186974">
    <property type="component" value="Unassembled WGS sequence"/>
</dbReference>
<organism evidence="1 2">
    <name type="scientific">Coniosporium uncinatum</name>
    <dbReference type="NCBI Taxonomy" id="93489"/>
    <lineage>
        <taxon>Eukaryota</taxon>
        <taxon>Fungi</taxon>
        <taxon>Dikarya</taxon>
        <taxon>Ascomycota</taxon>
        <taxon>Pezizomycotina</taxon>
        <taxon>Dothideomycetes</taxon>
        <taxon>Dothideomycetes incertae sedis</taxon>
        <taxon>Coniosporium</taxon>
    </lineage>
</organism>
<name>A0ACC3CUE0_9PEZI</name>
<evidence type="ECO:0000313" key="2">
    <source>
        <dbReference type="Proteomes" id="UP001186974"/>
    </source>
</evidence>
<protein>
    <submittedName>
        <fullName evidence="1">Uncharacterized protein</fullName>
    </submittedName>
</protein>